<feature type="compositionally biased region" description="Basic residues" evidence="1">
    <location>
        <begin position="71"/>
        <end position="83"/>
    </location>
</feature>
<name>A0A7M5XDB2_9CNID</name>
<dbReference type="EnsemblMetazoa" id="CLYHEMT021526.1">
    <property type="protein sequence ID" value="CLYHEMP021526.1"/>
    <property type="gene ID" value="CLYHEMG021526"/>
</dbReference>
<organism evidence="2 3">
    <name type="scientific">Clytia hemisphaerica</name>
    <dbReference type="NCBI Taxonomy" id="252671"/>
    <lineage>
        <taxon>Eukaryota</taxon>
        <taxon>Metazoa</taxon>
        <taxon>Cnidaria</taxon>
        <taxon>Hydrozoa</taxon>
        <taxon>Hydroidolina</taxon>
        <taxon>Leptothecata</taxon>
        <taxon>Obeliida</taxon>
        <taxon>Clytiidae</taxon>
        <taxon>Clytia</taxon>
    </lineage>
</organism>
<feature type="region of interest" description="Disordered" evidence="1">
    <location>
        <begin position="181"/>
        <end position="203"/>
    </location>
</feature>
<reference evidence="2" key="1">
    <citation type="submission" date="2021-01" db="UniProtKB">
        <authorList>
            <consortium name="EnsemblMetazoa"/>
        </authorList>
    </citation>
    <scope>IDENTIFICATION</scope>
</reference>
<evidence type="ECO:0000313" key="2">
    <source>
        <dbReference type="EnsemblMetazoa" id="CLYHEMP021526.1"/>
    </source>
</evidence>
<keyword evidence="3" id="KW-1185">Reference proteome</keyword>
<feature type="compositionally biased region" description="Polar residues" evidence="1">
    <location>
        <begin position="186"/>
        <end position="203"/>
    </location>
</feature>
<evidence type="ECO:0000256" key="1">
    <source>
        <dbReference type="SAM" id="MobiDB-lite"/>
    </source>
</evidence>
<evidence type="ECO:0000313" key="3">
    <source>
        <dbReference type="Proteomes" id="UP000594262"/>
    </source>
</evidence>
<dbReference type="AlphaFoldDB" id="A0A7M5XDB2"/>
<proteinExistence type="predicted"/>
<dbReference type="Proteomes" id="UP000594262">
    <property type="component" value="Unplaced"/>
</dbReference>
<accession>A0A7M5XDB2</accession>
<sequence>MHRFGMSYRENEIWFQQCDSTIDTLLNLSSLSIVSISSTKCLCPRGAKLTGWMTCESKGCNTNQTQPSNINRKRRNSKSRRHSSSSVLSYQKDCTNCRSLTKNCSPNCLKRKPFVHYNDTGSYIKVYRDTNSTGKRLDMSGDHLADKELSRDINQANQMKESPTDTVSLINEIRCQLTKLEEKSGPSPSQNHLNRNQISYENK</sequence>
<feature type="region of interest" description="Disordered" evidence="1">
    <location>
        <begin position="63"/>
        <end position="87"/>
    </location>
</feature>
<protein>
    <submittedName>
        <fullName evidence="2">Uncharacterized protein</fullName>
    </submittedName>
</protein>